<dbReference type="OrthoDB" id="196624at2"/>
<dbReference type="EMBL" id="PYOP01000025">
    <property type="protein sequence ID" value="PSW93851.1"/>
    <property type="molecule type" value="Genomic_DNA"/>
</dbReference>
<dbReference type="GO" id="GO:0003700">
    <property type="term" value="F:DNA-binding transcription factor activity"/>
    <property type="evidence" value="ECO:0007669"/>
    <property type="project" value="InterPro"/>
</dbReference>
<dbReference type="Gene3D" id="3.40.190.290">
    <property type="match status" value="1"/>
</dbReference>
<dbReference type="InterPro" id="IPR005119">
    <property type="entry name" value="LysR_subst-bd"/>
</dbReference>
<feature type="domain" description="HTH lysR-type" evidence="5">
    <location>
        <begin position="1"/>
        <end position="60"/>
    </location>
</feature>
<dbReference type="PROSITE" id="PS50931">
    <property type="entry name" value="HTH_LYSR"/>
    <property type="match status" value="1"/>
</dbReference>
<gene>
    <name evidence="6" type="ORF">C9I88_18765</name>
    <name evidence="7" type="ORF">C9J52_14220</name>
</gene>
<reference evidence="6 9" key="1">
    <citation type="submission" date="2018-01" db="EMBL/GenBank/DDBJ databases">
        <title>Whole genome sequencing of Histamine producing bacteria.</title>
        <authorList>
            <person name="Butler K."/>
        </authorList>
    </citation>
    <scope>NUCLEOTIDE SEQUENCE [LARGE SCALE GENOMIC DNA]</scope>
    <source>
        <strain evidence="7 8">ATCC 51761</strain>
        <strain evidence="6 9">NCIMB 13481</strain>
    </source>
</reference>
<evidence type="ECO:0000256" key="3">
    <source>
        <dbReference type="ARBA" id="ARBA00023125"/>
    </source>
</evidence>
<keyword evidence="4" id="KW-0804">Transcription</keyword>
<dbReference type="SUPFAM" id="SSF46785">
    <property type="entry name" value="Winged helix' DNA-binding domain"/>
    <property type="match status" value="1"/>
</dbReference>
<dbReference type="GeneID" id="93549160"/>
<name>A0A0D8PLI7_9GAMM</name>
<dbReference type="Gene3D" id="1.10.10.10">
    <property type="entry name" value="Winged helix-like DNA-binding domain superfamily/Winged helix DNA-binding domain"/>
    <property type="match status" value="1"/>
</dbReference>
<evidence type="ECO:0000313" key="9">
    <source>
        <dbReference type="Proteomes" id="UP000241954"/>
    </source>
</evidence>
<proteinExistence type="inferred from homology"/>
<evidence type="ECO:0000256" key="2">
    <source>
        <dbReference type="ARBA" id="ARBA00023015"/>
    </source>
</evidence>
<dbReference type="Pfam" id="PF00126">
    <property type="entry name" value="HTH_1"/>
    <property type="match status" value="1"/>
</dbReference>
<evidence type="ECO:0000313" key="6">
    <source>
        <dbReference type="EMBL" id="PSV89575.1"/>
    </source>
</evidence>
<accession>A0A0D8PLI7</accession>
<dbReference type="Proteomes" id="UP000241954">
    <property type="component" value="Unassembled WGS sequence"/>
</dbReference>
<dbReference type="Pfam" id="PF03466">
    <property type="entry name" value="LysR_substrate"/>
    <property type="match status" value="1"/>
</dbReference>
<dbReference type="InterPro" id="IPR000847">
    <property type="entry name" value="LysR_HTH_N"/>
</dbReference>
<protein>
    <submittedName>
        <fullName evidence="6">LysR family transcriptional regulator</fullName>
    </submittedName>
</protein>
<dbReference type="InterPro" id="IPR036388">
    <property type="entry name" value="WH-like_DNA-bd_sf"/>
</dbReference>
<dbReference type="AlphaFoldDB" id="A0A0D8PLI7"/>
<evidence type="ECO:0000313" key="7">
    <source>
        <dbReference type="EMBL" id="PSW93851.1"/>
    </source>
</evidence>
<dbReference type="GO" id="GO:0000976">
    <property type="term" value="F:transcription cis-regulatory region binding"/>
    <property type="evidence" value="ECO:0007669"/>
    <property type="project" value="TreeGrafter"/>
</dbReference>
<dbReference type="SUPFAM" id="SSF53850">
    <property type="entry name" value="Periplasmic binding protein-like II"/>
    <property type="match status" value="1"/>
</dbReference>
<organism evidence="6 9">
    <name type="scientific">Photobacterium iliopiscarium</name>
    <dbReference type="NCBI Taxonomy" id="56192"/>
    <lineage>
        <taxon>Bacteria</taxon>
        <taxon>Pseudomonadati</taxon>
        <taxon>Pseudomonadota</taxon>
        <taxon>Gammaproteobacteria</taxon>
        <taxon>Vibrionales</taxon>
        <taxon>Vibrionaceae</taxon>
        <taxon>Photobacterium</taxon>
    </lineage>
</organism>
<evidence type="ECO:0000256" key="4">
    <source>
        <dbReference type="ARBA" id="ARBA00023163"/>
    </source>
</evidence>
<evidence type="ECO:0000313" key="8">
    <source>
        <dbReference type="Proteomes" id="UP000241190"/>
    </source>
</evidence>
<dbReference type="STRING" id="56192.UB38_17015"/>
<keyword evidence="8" id="KW-1185">Reference proteome</keyword>
<evidence type="ECO:0000256" key="1">
    <source>
        <dbReference type="ARBA" id="ARBA00009437"/>
    </source>
</evidence>
<evidence type="ECO:0000259" key="5">
    <source>
        <dbReference type="PROSITE" id="PS50931"/>
    </source>
</evidence>
<dbReference type="Proteomes" id="UP000241190">
    <property type="component" value="Unassembled WGS sequence"/>
</dbReference>
<keyword evidence="2" id="KW-0805">Transcription regulation</keyword>
<dbReference type="CDD" id="cd05466">
    <property type="entry name" value="PBP2_LTTR_substrate"/>
    <property type="match status" value="1"/>
</dbReference>
<dbReference type="RefSeq" id="WP_045038422.1">
    <property type="nucleotide sequence ID" value="NZ_JZSR01000042.1"/>
</dbReference>
<keyword evidence="3" id="KW-0238">DNA-binding</keyword>
<dbReference type="InterPro" id="IPR036390">
    <property type="entry name" value="WH_DNA-bd_sf"/>
</dbReference>
<dbReference type="EMBL" id="PYLW01000033">
    <property type="protein sequence ID" value="PSV89575.1"/>
    <property type="molecule type" value="Genomic_DNA"/>
</dbReference>
<comment type="caution">
    <text evidence="6">The sequence shown here is derived from an EMBL/GenBank/DDBJ whole genome shotgun (WGS) entry which is preliminary data.</text>
</comment>
<sequence>MNIKIETLSSFIAAAEYGSFSAAARQLNKTQAAVSLTIQNFEIDLGFQVFDRSSKCPRLTEKGEHVLKNAKIMMAQYQTFLERSLSIYHMNDVKIKVGIDPLVCNDKILSIIKELSSDLPNIELFIMQQNSKRLAEEIKAKNLDIALGIFDHENKMNLEYTQAFNINVSWVATQSYLDKFNDGATTLSYQDFCQQRLLIPASLDSLPFEEAKAALQLWHVEDIHTILSLCREDIGICCLPDFVLQHDLKNKLVQKLNLSFSKITSNVWSASLIYPIGSQLSPAIHWLQGQFTSIESF</sequence>
<comment type="similarity">
    <text evidence="1">Belongs to the LysR transcriptional regulatory family.</text>
</comment>
<dbReference type="PANTHER" id="PTHR30126">
    <property type="entry name" value="HTH-TYPE TRANSCRIPTIONAL REGULATOR"/>
    <property type="match status" value="1"/>
</dbReference>
<dbReference type="PANTHER" id="PTHR30126:SF40">
    <property type="entry name" value="HTH-TYPE TRANSCRIPTIONAL REGULATOR GLTR"/>
    <property type="match status" value="1"/>
</dbReference>